<reference evidence="2" key="2">
    <citation type="submission" date="2023-05" db="EMBL/GenBank/DDBJ databases">
        <authorList>
            <person name="Schelkunov M.I."/>
        </authorList>
    </citation>
    <scope>NUCLEOTIDE SEQUENCE</scope>
    <source>
        <strain evidence="2">Hsosn_3</strain>
        <tissue evidence="2">Leaf</tissue>
    </source>
</reference>
<feature type="compositionally biased region" description="Low complexity" evidence="1">
    <location>
        <begin position="54"/>
        <end position="97"/>
    </location>
</feature>
<dbReference type="AlphaFoldDB" id="A0AAD8J0S6"/>
<gene>
    <name evidence="2" type="ORF">POM88_005452</name>
</gene>
<name>A0AAD8J0S6_9APIA</name>
<protein>
    <submittedName>
        <fullName evidence="2">Uncharacterized protein</fullName>
    </submittedName>
</protein>
<evidence type="ECO:0000313" key="3">
    <source>
        <dbReference type="Proteomes" id="UP001237642"/>
    </source>
</evidence>
<feature type="region of interest" description="Disordered" evidence="1">
    <location>
        <begin position="54"/>
        <end position="129"/>
    </location>
</feature>
<organism evidence="2 3">
    <name type="scientific">Heracleum sosnowskyi</name>
    <dbReference type="NCBI Taxonomy" id="360622"/>
    <lineage>
        <taxon>Eukaryota</taxon>
        <taxon>Viridiplantae</taxon>
        <taxon>Streptophyta</taxon>
        <taxon>Embryophyta</taxon>
        <taxon>Tracheophyta</taxon>
        <taxon>Spermatophyta</taxon>
        <taxon>Magnoliopsida</taxon>
        <taxon>eudicotyledons</taxon>
        <taxon>Gunneridae</taxon>
        <taxon>Pentapetalae</taxon>
        <taxon>asterids</taxon>
        <taxon>campanulids</taxon>
        <taxon>Apiales</taxon>
        <taxon>Apiaceae</taxon>
        <taxon>Apioideae</taxon>
        <taxon>apioid superclade</taxon>
        <taxon>Tordylieae</taxon>
        <taxon>Tordyliinae</taxon>
        <taxon>Heracleum</taxon>
    </lineage>
</organism>
<sequence length="203" mass="22507">MAISQDDHVLEFKFCSVMEAGDSPESPADHLFSNGRLVPHDFPFSSSKSLNLASRSTSWGSSKDGSEFSSSSWSNSCSSSQRSSSSSSSSLTSTSHSISERRVLIRARRPRSSAIKRAPETYKAHKHVSTAEHGSRKWQFIAAAPVLNGNVLPKGGKVKVRNRAESADQKVPRNKEEGKSNRSWRRFFCLFEFHAIEPRTIDC</sequence>
<reference evidence="2" key="1">
    <citation type="submission" date="2023-02" db="EMBL/GenBank/DDBJ databases">
        <title>Genome of toxic invasive species Heracleum sosnowskyi carries increased number of genes despite the absence of recent whole-genome duplications.</title>
        <authorList>
            <person name="Schelkunov M."/>
            <person name="Shtratnikova V."/>
            <person name="Makarenko M."/>
            <person name="Klepikova A."/>
            <person name="Omelchenko D."/>
            <person name="Novikova G."/>
            <person name="Obukhova E."/>
            <person name="Bogdanov V."/>
            <person name="Penin A."/>
            <person name="Logacheva M."/>
        </authorList>
    </citation>
    <scope>NUCLEOTIDE SEQUENCE</scope>
    <source>
        <strain evidence="2">Hsosn_3</strain>
        <tissue evidence="2">Leaf</tissue>
    </source>
</reference>
<evidence type="ECO:0000256" key="1">
    <source>
        <dbReference type="SAM" id="MobiDB-lite"/>
    </source>
</evidence>
<keyword evidence="3" id="KW-1185">Reference proteome</keyword>
<comment type="caution">
    <text evidence="2">The sequence shown here is derived from an EMBL/GenBank/DDBJ whole genome shotgun (WGS) entry which is preliminary data.</text>
</comment>
<dbReference type="EMBL" id="JAUIZM010000002">
    <property type="protein sequence ID" value="KAK1395589.1"/>
    <property type="molecule type" value="Genomic_DNA"/>
</dbReference>
<proteinExistence type="predicted"/>
<dbReference type="Proteomes" id="UP001237642">
    <property type="component" value="Unassembled WGS sequence"/>
</dbReference>
<accession>A0AAD8J0S6</accession>
<evidence type="ECO:0000313" key="2">
    <source>
        <dbReference type="EMBL" id="KAK1395589.1"/>
    </source>
</evidence>
<feature type="compositionally biased region" description="Basic and acidic residues" evidence="1">
    <location>
        <begin position="117"/>
        <end position="129"/>
    </location>
</feature>